<evidence type="ECO:0000313" key="2">
    <source>
        <dbReference type="Proteomes" id="UP001431313"/>
    </source>
</evidence>
<evidence type="ECO:0000313" key="1">
    <source>
        <dbReference type="EMBL" id="MCS0634902.1"/>
    </source>
</evidence>
<dbReference type="RefSeq" id="WP_258785557.1">
    <property type="nucleotide sequence ID" value="NZ_JANUGQ010000002.1"/>
</dbReference>
<keyword evidence="2" id="KW-1185">Reference proteome</keyword>
<protein>
    <submittedName>
        <fullName evidence="1">Uncharacterized protein</fullName>
    </submittedName>
</protein>
<sequence length="128" mass="13389">MENKATTDRVSECDVTVQLSECGREEARAVFGALEQVFSACDSGAPGPEHGDAPEPTVWTATFDSTSARSGEPTGRPRLGGEVAALLTGGQQAVDAVEQALARVFDVRSSEDVAGEHEKETRLLLAGA</sequence>
<comment type="caution">
    <text evidence="1">The sequence shown here is derived from an EMBL/GenBank/DDBJ whole genome shotgun (WGS) entry which is preliminary data.</text>
</comment>
<proteinExistence type="predicted"/>
<gene>
    <name evidence="1" type="ORF">NX801_04345</name>
</gene>
<dbReference type="EMBL" id="JANUGQ010000002">
    <property type="protein sequence ID" value="MCS0634902.1"/>
    <property type="molecule type" value="Genomic_DNA"/>
</dbReference>
<reference evidence="1" key="1">
    <citation type="submission" date="2022-08" db="EMBL/GenBank/DDBJ databases">
        <authorList>
            <person name="Somphong A."/>
            <person name="Phongsopitanun W."/>
        </authorList>
    </citation>
    <scope>NUCLEOTIDE SEQUENCE</scope>
    <source>
        <strain evidence="1">LP05-1</strain>
    </source>
</reference>
<accession>A0ABT2CBW5</accession>
<organism evidence="1 2">
    <name type="scientific">Streptomyces pyxinae</name>
    <dbReference type="NCBI Taxonomy" id="2970734"/>
    <lineage>
        <taxon>Bacteria</taxon>
        <taxon>Bacillati</taxon>
        <taxon>Actinomycetota</taxon>
        <taxon>Actinomycetes</taxon>
        <taxon>Kitasatosporales</taxon>
        <taxon>Streptomycetaceae</taxon>
        <taxon>Streptomyces</taxon>
    </lineage>
</organism>
<dbReference type="Proteomes" id="UP001431313">
    <property type="component" value="Unassembled WGS sequence"/>
</dbReference>
<name>A0ABT2CBW5_9ACTN</name>